<accession>A0A366EEB3</accession>
<dbReference type="InterPro" id="IPR003331">
    <property type="entry name" value="UDP_GlcNAc_Epimerase_2_dom"/>
</dbReference>
<dbReference type="GO" id="GO:0006047">
    <property type="term" value="P:UDP-N-acetylglucosamine metabolic process"/>
    <property type="evidence" value="ECO:0007669"/>
    <property type="project" value="InterPro"/>
</dbReference>
<dbReference type="EMBL" id="QNRI01000002">
    <property type="protein sequence ID" value="RBP00737.1"/>
    <property type="molecule type" value="Genomic_DNA"/>
</dbReference>
<dbReference type="GO" id="GO:0004553">
    <property type="term" value="F:hydrolase activity, hydrolyzing O-glycosyl compounds"/>
    <property type="evidence" value="ECO:0007669"/>
    <property type="project" value="InterPro"/>
</dbReference>
<proteinExistence type="predicted"/>
<evidence type="ECO:0000313" key="3">
    <source>
        <dbReference type="Proteomes" id="UP000252254"/>
    </source>
</evidence>
<dbReference type="PANTHER" id="PTHR43174">
    <property type="entry name" value="UDP-N-ACETYLGLUCOSAMINE 2-EPIMERASE"/>
    <property type="match status" value="1"/>
</dbReference>
<dbReference type="PANTHER" id="PTHR43174:SF3">
    <property type="entry name" value="UDP-N-ACETYLGLUCOSAMINE 2-EPIMERASE"/>
    <property type="match status" value="1"/>
</dbReference>
<dbReference type="AlphaFoldDB" id="A0A366EEB3"/>
<evidence type="ECO:0000313" key="2">
    <source>
        <dbReference type="EMBL" id="RBP00737.1"/>
    </source>
</evidence>
<protein>
    <submittedName>
        <fullName evidence="2">UDP-N-acetylglucosamine 2-epimerase (Non-hydrolysing)/GDP/UDP-N,N'-diacetylbacillosamine 2-epimerase (Hydrolysing)</fullName>
    </submittedName>
</protein>
<sequence>MKQKICVVTGTRAEYGLLYWLLKELQEDDDIELQLIATGMHLSPEFGLTFRQIEEDGFLINEKVEMVLSSDTPVGVSKSIGLGVIGFADALNRLDPDILVVLGDRYEIFAAAQAAMVARIPIAHIHGGEITEGAIDDPIRHAITKMAHYHFVATEEYRRRVIQLGEMPENVTLVGALGIDQIKKVNLLSKQQLEKELELKINSLSFLVTYHPETNNAINPEKQIDELIEALKAFPYATTIITKANADAGGRIINQKFLEFARQNVDRVKIFDNLGQLKYLSTLSKIDVVIGNSSSGIIEVPYFKKPTVNIGDRQTGRQKAKSIIDCKCEKNDIIHAISKAITIEFQKKLIKTNSLFGSGNASTKIYHELKKIDKVESNKKFYDVTIET</sequence>
<dbReference type="Pfam" id="PF02350">
    <property type="entry name" value="Epimerase_2"/>
    <property type="match status" value="1"/>
</dbReference>
<evidence type="ECO:0000259" key="1">
    <source>
        <dbReference type="Pfam" id="PF02350"/>
    </source>
</evidence>
<comment type="caution">
    <text evidence="2">The sequence shown here is derived from an EMBL/GenBank/DDBJ whole genome shotgun (WGS) entry which is preliminary data.</text>
</comment>
<dbReference type="OrthoDB" id="9803238at2"/>
<dbReference type="NCBIfam" id="TIGR03568">
    <property type="entry name" value="NeuC_NnaA"/>
    <property type="match status" value="1"/>
</dbReference>
<reference evidence="2 3" key="1">
    <citation type="submission" date="2018-06" db="EMBL/GenBank/DDBJ databases">
        <title>Genomic Encyclopedia of Type Strains, Phase IV (KMG-IV): sequencing the most valuable type-strain genomes for metagenomic binning, comparative biology and taxonomic classification.</title>
        <authorList>
            <person name="Goeker M."/>
        </authorList>
    </citation>
    <scope>NUCLEOTIDE SEQUENCE [LARGE SCALE GENOMIC DNA]</scope>
    <source>
        <strain evidence="2 3">DSM 15140</strain>
    </source>
</reference>
<organism evidence="2 3">
    <name type="scientific">Paraliobacillus ryukyuensis</name>
    <dbReference type="NCBI Taxonomy" id="200904"/>
    <lineage>
        <taxon>Bacteria</taxon>
        <taxon>Bacillati</taxon>
        <taxon>Bacillota</taxon>
        <taxon>Bacilli</taxon>
        <taxon>Bacillales</taxon>
        <taxon>Bacillaceae</taxon>
        <taxon>Paraliobacillus</taxon>
    </lineage>
</organism>
<dbReference type="RefSeq" id="WP_113867618.1">
    <property type="nucleotide sequence ID" value="NZ_BAABQN010000002.1"/>
</dbReference>
<dbReference type="Proteomes" id="UP000252254">
    <property type="component" value="Unassembled WGS sequence"/>
</dbReference>
<feature type="domain" description="UDP-N-acetylglucosamine 2-epimerase" evidence="1">
    <location>
        <begin position="23"/>
        <end position="369"/>
    </location>
</feature>
<keyword evidence="3" id="KW-1185">Reference proteome</keyword>
<dbReference type="CDD" id="cd03786">
    <property type="entry name" value="GTB_UDP-GlcNAc_2-Epimerase"/>
    <property type="match status" value="1"/>
</dbReference>
<dbReference type="InterPro" id="IPR020004">
    <property type="entry name" value="UDP-GlcNAc_Epase"/>
</dbReference>
<dbReference type="SUPFAM" id="SSF53756">
    <property type="entry name" value="UDP-Glycosyltransferase/glycogen phosphorylase"/>
    <property type="match status" value="1"/>
</dbReference>
<dbReference type="InterPro" id="IPR029767">
    <property type="entry name" value="WecB-like"/>
</dbReference>
<dbReference type="Gene3D" id="3.40.50.2000">
    <property type="entry name" value="Glycogen Phosphorylase B"/>
    <property type="match status" value="2"/>
</dbReference>
<name>A0A366EEB3_9BACI</name>
<gene>
    <name evidence="2" type="ORF">DES48_102505</name>
</gene>